<dbReference type="AlphaFoldDB" id="A0A834HYZ4"/>
<name>A0A834HYZ4_RHYFE</name>
<dbReference type="Proteomes" id="UP000625711">
    <property type="component" value="Unassembled WGS sequence"/>
</dbReference>
<dbReference type="OrthoDB" id="6774102at2759"/>
<keyword evidence="4" id="KW-1185">Reference proteome</keyword>
<feature type="chain" id="PRO_5036239955" evidence="1">
    <location>
        <begin position="18"/>
        <end position="93"/>
    </location>
</feature>
<gene>
    <name evidence="3" type="ORF">GWI33_000795</name>
    <name evidence="2" type="ORF">GWI33_000811</name>
</gene>
<protein>
    <submittedName>
        <fullName evidence="2">Uncharacterized protein</fullName>
    </submittedName>
</protein>
<sequence>MLRIAAVMVLLVAAVNAGYLGAPLAYSTPIVTAPIVKTAVPIATSYQNTFKIAAAPVPLVVKPAPIVAAPIIKTAPIFAPALPIIKSPLVTYH</sequence>
<feature type="signal peptide" evidence="1">
    <location>
        <begin position="1"/>
        <end position="17"/>
    </location>
</feature>
<reference evidence="2" key="1">
    <citation type="submission" date="2020-08" db="EMBL/GenBank/DDBJ databases">
        <title>Genome sequencing and assembly of the red palm weevil Rhynchophorus ferrugineus.</title>
        <authorList>
            <person name="Dias G.B."/>
            <person name="Bergman C.M."/>
            <person name="Manee M."/>
        </authorList>
    </citation>
    <scope>NUCLEOTIDE SEQUENCE</scope>
    <source>
        <strain evidence="2">AA-2017</strain>
        <tissue evidence="2">Whole larva</tissue>
    </source>
</reference>
<evidence type="ECO:0000256" key="1">
    <source>
        <dbReference type="SAM" id="SignalP"/>
    </source>
</evidence>
<dbReference type="EMBL" id="JAACXV010018687">
    <property type="protein sequence ID" value="KAF7263967.1"/>
    <property type="molecule type" value="Genomic_DNA"/>
</dbReference>
<accession>A0A834HYZ4</accession>
<proteinExistence type="predicted"/>
<organism evidence="2 4">
    <name type="scientific">Rhynchophorus ferrugineus</name>
    <name type="common">Red palm weevil</name>
    <name type="synonym">Curculio ferrugineus</name>
    <dbReference type="NCBI Taxonomy" id="354439"/>
    <lineage>
        <taxon>Eukaryota</taxon>
        <taxon>Metazoa</taxon>
        <taxon>Ecdysozoa</taxon>
        <taxon>Arthropoda</taxon>
        <taxon>Hexapoda</taxon>
        <taxon>Insecta</taxon>
        <taxon>Pterygota</taxon>
        <taxon>Neoptera</taxon>
        <taxon>Endopterygota</taxon>
        <taxon>Coleoptera</taxon>
        <taxon>Polyphaga</taxon>
        <taxon>Cucujiformia</taxon>
        <taxon>Curculionidae</taxon>
        <taxon>Dryophthorinae</taxon>
        <taxon>Rhynchophorus</taxon>
    </lineage>
</organism>
<evidence type="ECO:0000313" key="3">
    <source>
        <dbReference type="EMBL" id="KAF7263983.1"/>
    </source>
</evidence>
<evidence type="ECO:0000313" key="4">
    <source>
        <dbReference type="Proteomes" id="UP000625711"/>
    </source>
</evidence>
<dbReference type="EMBL" id="JAACXV010018683">
    <property type="protein sequence ID" value="KAF7263983.1"/>
    <property type="molecule type" value="Genomic_DNA"/>
</dbReference>
<keyword evidence="1" id="KW-0732">Signal</keyword>
<evidence type="ECO:0000313" key="2">
    <source>
        <dbReference type="EMBL" id="KAF7263967.1"/>
    </source>
</evidence>
<comment type="caution">
    <text evidence="2">The sequence shown here is derived from an EMBL/GenBank/DDBJ whole genome shotgun (WGS) entry which is preliminary data.</text>
</comment>